<reference evidence="12 13" key="1">
    <citation type="submission" date="2019-03" db="EMBL/GenBank/DDBJ databases">
        <title>Sequencing 23 genomes of Wallemia ichthyophaga.</title>
        <authorList>
            <person name="Gostincar C."/>
        </authorList>
    </citation>
    <scope>NUCLEOTIDE SEQUENCE [LARGE SCALE GENOMIC DNA]</scope>
    <source>
        <strain evidence="12 13">EXF-8621</strain>
    </source>
</reference>
<dbReference type="Gene3D" id="3.50.70.10">
    <property type="match status" value="1"/>
</dbReference>
<protein>
    <recommendedName>
        <fullName evidence="10">Mannosyltransferase</fullName>
        <ecNumber evidence="10">2.4.1.-</ecNumber>
    </recommendedName>
</protein>
<evidence type="ECO:0000256" key="6">
    <source>
        <dbReference type="ARBA" id="ARBA00022824"/>
    </source>
</evidence>
<dbReference type="EMBL" id="SPOF01000051">
    <property type="protein sequence ID" value="TIB08806.1"/>
    <property type="molecule type" value="Genomic_DNA"/>
</dbReference>
<dbReference type="SUPFAM" id="SSF54626">
    <property type="entry name" value="Chalcone isomerase"/>
    <property type="match status" value="1"/>
</dbReference>
<feature type="domain" description="Chalcone isomerase" evidence="11">
    <location>
        <begin position="836"/>
        <end position="1022"/>
    </location>
</feature>
<dbReference type="Proteomes" id="UP000306954">
    <property type="component" value="Unassembled WGS sequence"/>
</dbReference>
<dbReference type="GO" id="GO:0005789">
    <property type="term" value="C:endoplasmic reticulum membrane"/>
    <property type="evidence" value="ECO:0007669"/>
    <property type="project" value="UniProtKB-SubCell"/>
</dbReference>
<evidence type="ECO:0000259" key="11">
    <source>
        <dbReference type="Pfam" id="PF16035"/>
    </source>
</evidence>
<comment type="similarity">
    <text evidence="2">Belongs to the glycosyltransferase 22 family. PIGB subfamily.</text>
</comment>
<comment type="caution">
    <text evidence="12">The sequence shown here is derived from an EMBL/GenBank/DDBJ whole genome shotgun (WGS) entry which is preliminary data.</text>
</comment>
<evidence type="ECO:0000256" key="7">
    <source>
        <dbReference type="ARBA" id="ARBA00022989"/>
    </source>
</evidence>
<evidence type="ECO:0000256" key="1">
    <source>
        <dbReference type="ARBA" id="ARBA00004477"/>
    </source>
</evidence>
<evidence type="ECO:0000256" key="8">
    <source>
        <dbReference type="ARBA" id="ARBA00023136"/>
    </source>
</evidence>
<dbReference type="InterPro" id="IPR016088">
    <property type="entry name" value="Chalcone_isomerase_3-sand"/>
</dbReference>
<dbReference type="Pfam" id="PF06966">
    <property type="entry name" value="DUF1295"/>
    <property type="match status" value="1"/>
</dbReference>
<evidence type="ECO:0000256" key="9">
    <source>
        <dbReference type="ARBA" id="ARBA00024708"/>
    </source>
</evidence>
<dbReference type="InterPro" id="IPR010721">
    <property type="entry name" value="UstE-like"/>
</dbReference>
<organism evidence="12 13">
    <name type="scientific">Wallemia ichthyophaga</name>
    <dbReference type="NCBI Taxonomy" id="245174"/>
    <lineage>
        <taxon>Eukaryota</taxon>
        <taxon>Fungi</taxon>
        <taxon>Dikarya</taxon>
        <taxon>Basidiomycota</taxon>
        <taxon>Wallemiomycotina</taxon>
        <taxon>Wallemiomycetes</taxon>
        <taxon>Wallemiales</taxon>
        <taxon>Wallemiaceae</taxon>
        <taxon>Wallemia</taxon>
    </lineage>
</organism>
<dbReference type="Pfam" id="PF16035">
    <property type="entry name" value="Chalcone_2"/>
    <property type="match status" value="1"/>
</dbReference>
<dbReference type="GO" id="GO:0006506">
    <property type="term" value="P:GPI anchor biosynthetic process"/>
    <property type="evidence" value="ECO:0007669"/>
    <property type="project" value="TreeGrafter"/>
</dbReference>
<evidence type="ECO:0000256" key="2">
    <source>
        <dbReference type="ARBA" id="ARBA00006065"/>
    </source>
</evidence>
<keyword evidence="7 10" id="KW-1133">Transmembrane helix</keyword>
<keyword evidence="6 10" id="KW-0256">Endoplasmic reticulum</keyword>
<keyword evidence="5 10" id="KW-0812">Transmembrane</keyword>
<sequence>MFNLDVYSYTRLITHSANLKEIYLNASTDQLMVLACVYNTIWTYSISEITSNVSQVDRVWTILPLLYTVIPAFDLAFKTYLEAPPSIPLTSILYSTVNQRALLLLTLQLIWSARLTFNTARRGLMAFASEDYRWPIVRGKLNWWQFKLLNLFFVAIAQNILHLITGIPALIIAKTPQYDVNRNDYLIFGLGVANITAEFIADNQQYAYQSWKRASSTKIASEKDLLTPKEKKLYADGFNSSGLFAISRHPNFAFEQLNWWIWSLLVVLGTKLDGVDLLSVFISPLSMSLLFEASTRLTESISLSKYPSYNEYRNHVAMFIPQFTLLKKIFNKLILILSLSTRTYFQPDEYFQSLEVAHWMRYGFGYLTWEWENRIRSVAYPAIYAVGYTLGDWANIPVQVTPKILNALFAAIQDIALIAFMRREYGNEKAMSYLTKSLVVISLAAAIRPTNVLIWIPLAADLLIRRTVNRLSALMLAVGVGLFALISVVSLDSMVYGSFTITPVRFIQSNIINSVSHFYGTSSALYYITQAWPILLNTSIVYTYKAVVDMRTPTEKALRNTLIFVTGVYTLIAHKEWRFIQPLLPIAMALTASRMNLSKKTVKWLAVGVIPALYLLTTHMRGQVEVSEWVGEVSGVRSVGFYMPCHSTPWQSHIHRPDLTLYAVQCEPGGYNEEDVFYASPVEFMRKRHLEDVVIVFEALLIDYSDLHAELLKQYEVTLSLFNTVLHEDSRRRAHRGVQAQRQANVRNISKSIAKSQGLTAHRTGRLAVAGATSMLLVLAYYSHNADTIRLDTPNTPTKPILAGVLQDLESHLSKDSDTGVKFPNEVASVHDSGALKLLGLGVRTVSFLSIRVYSLGIYAEESAHSALSAVENVKEKLTRTASQDSDMVGEKLMERLITSPYTFAVRIVPVRNTDFGHLRDGFVRAVQARMKTSQLGAEESQQVNESLQTFKSFFPPSKVPKGDELTLTKTRSGDLVLSYKGDTLGRLDSKSEGVKFISTQLLLAYFADKNPISPKAKASVINRL</sequence>
<evidence type="ECO:0000256" key="4">
    <source>
        <dbReference type="ARBA" id="ARBA00022679"/>
    </source>
</evidence>
<dbReference type="GO" id="GO:0000026">
    <property type="term" value="F:alpha-1,2-mannosyltransferase activity"/>
    <property type="evidence" value="ECO:0007669"/>
    <property type="project" value="TreeGrafter"/>
</dbReference>
<dbReference type="EC" id="2.4.1.-" evidence="10"/>
<gene>
    <name evidence="12" type="ORF">E3P90_03528</name>
</gene>
<dbReference type="GO" id="GO:0016872">
    <property type="term" value="F:intramolecular lyase activity"/>
    <property type="evidence" value="ECO:0007669"/>
    <property type="project" value="InterPro"/>
</dbReference>
<name>A0A4T0H4K7_WALIC</name>
<dbReference type="InterPro" id="IPR016087">
    <property type="entry name" value="Chalcone_isomerase"/>
</dbReference>
<dbReference type="AlphaFoldDB" id="A0A4T0H4K7"/>
<dbReference type="Pfam" id="PF03901">
    <property type="entry name" value="Glyco_transf_22"/>
    <property type="match status" value="1"/>
</dbReference>
<evidence type="ECO:0000313" key="12">
    <source>
        <dbReference type="EMBL" id="TIB08806.1"/>
    </source>
</evidence>
<feature type="transmembrane region" description="Helical" evidence="10">
    <location>
        <begin position="471"/>
        <end position="491"/>
    </location>
</feature>
<keyword evidence="3 10" id="KW-0328">Glycosyltransferase</keyword>
<proteinExistence type="inferred from homology"/>
<comment type="subcellular location">
    <subcellularLocation>
        <location evidence="1 10">Endoplasmic reticulum membrane</location>
        <topology evidence="1 10">Multi-pass membrane protein</topology>
    </subcellularLocation>
</comment>
<keyword evidence="8 10" id="KW-0472">Membrane</keyword>
<evidence type="ECO:0000256" key="5">
    <source>
        <dbReference type="ARBA" id="ARBA00022692"/>
    </source>
</evidence>
<accession>A0A4T0H4K7</accession>
<evidence type="ECO:0000256" key="10">
    <source>
        <dbReference type="RuleBase" id="RU363075"/>
    </source>
</evidence>
<keyword evidence="4" id="KW-0808">Transferase</keyword>
<comment type="function">
    <text evidence="9">Mannosyltransferase involved in glycosylphosphatidylinositol-anchor biosynthesis. Transfers the third mannose to Man2-GlcN-acyl-PI during GPI precursor assembly.</text>
</comment>
<dbReference type="Gene3D" id="1.20.120.1630">
    <property type="match status" value="1"/>
</dbReference>
<dbReference type="PANTHER" id="PTHR22760">
    <property type="entry name" value="GLYCOSYLTRANSFERASE"/>
    <property type="match status" value="1"/>
</dbReference>
<evidence type="ECO:0000256" key="3">
    <source>
        <dbReference type="ARBA" id="ARBA00022676"/>
    </source>
</evidence>
<feature type="transmembrane region" description="Helical" evidence="10">
    <location>
        <begin position="148"/>
        <end position="173"/>
    </location>
</feature>
<comment type="caution">
    <text evidence="10">Lacks conserved residue(s) required for the propagation of feature annotation.</text>
</comment>
<dbReference type="PANTHER" id="PTHR22760:SF4">
    <property type="entry name" value="GPI MANNOSYLTRANSFERASE 3"/>
    <property type="match status" value="1"/>
</dbReference>
<dbReference type="InterPro" id="IPR005599">
    <property type="entry name" value="GPI_mannosylTrfase"/>
</dbReference>
<dbReference type="InterPro" id="IPR036298">
    <property type="entry name" value="Chalcone_isomerase_sf"/>
</dbReference>
<evidence type="ECO:0000313" key="13">
    <source>
        <dbReference type="Proteomes" id="UP000306954"/>
    </source>
</evidence>